<organism evidence="1 2">
    <name type="scientific">Raineya orbicola</name>
    <dbReference type="NCBI Taxonomy" id="2016530"/>
    <lineage>
        <taxon>Bacteria</taxon>
        <taxon>Pseudomonadati</taxon>
        <taxon>Bacteroidota</taxon>
        <taxon>Cytophagia</taxon>
        <taxon>Cytophagales</taxon>
        <taxon>Raineyaceae</taxon>
        <taxon>Raineya</taxon>
    </lineage>
</organism>
<evidence type="ECO:0008006" key="3">
    <source>
        <dbReference type="Google" id="ProtNLM"/>
    </source>
</evidence>
<proteinExistence type="predicted"/>
<evidence type="ECO:0000313" key="2">
    <source>
        <dbReference type="Proteomes" id="UP000233387"/>
    </source>
</evidence>
<comment type="caution">
    <text evidence="1">The sequence shown here is derived from an EMBL/GenBank/DDBJ whole genome shotgun (WGS) entry which is preliminary data.</text>
</comment>
<dbReference type="AlphaFoldDB" id="A0A2N3IKD6"/>
<dbReference type="NCBIfam" id="NF038262">
    <property type="entry name" value="SiaB_fam_kinase"/>
    <property type="match status" value="1"/>
</dbReference>
<gene>
    <name evidence="1" type="ORF">Rain11_0122</name>
</gene>
<reference evidence="1 2" key="1">
    <citation type="submission" date="2017-06" db="EMBL/GenBank/DDBJ databases">
        <title>Raineya orbicola gen. nov., sp. nov. a slightly thermophilic bacterium of the phylum Bacteroidetes and the description of Raineyaceae fam. nov.</title>
        <authorList>
            <person name="Albuquerque L."/>
            <person name="Polonia A.R.M."/>
            <person name="Barroso C."/>
            <person name="Froufe H.J.C."/>
            <person name="Lage O."/>
            <person name="Lobo-Da-Cunha A."/>
            <person name="Egas C."/>
            <person name="Da Costa M.S."/>
        </authorList>
    </citation>
    <scope>NUCLEOTIDE SEQUENCE [LARGE SCALE GENOMIC DNA]</scope>
    <source>
        <strain evidence="1 2">SPSPC-11</strain>
    </source>
</reference>
<dbReference type="EMBL" id="NKXO01000002">
    <property type="protein sequence ID" value="PKQ70776.1"/>
    <property type="molecule type" value="Genomic_DNA"/>
</dbReference>
<dbReference type="RefSeq" id="WP_101357391.1">
    <property type="nucleotide sequence ID" value="NZ_NKXO01000002.1"/>
</dbReference>
<dbReference type="Proteomes" id="UP000233387">
    <property type="component" value="Unassembled WGS sequence"/>
</dbReference>
<evidence type="ECO:0000313" key="1">
    <source>
        <dbReference type="EMBL" id="PKQ70776.1"/>
    </source>
</evidence>
<dbReference type="Pfam" id="PF19788">
    <property type="entry name" value="DUF6272"/>
    <property type="match status" value="1"/>
</dbReference>
<dbReference type="OrthoDB" id="1117715at2"/>
<keyword evidence="2" id="KW-1185">Reference proteome</keyword>
<accession>A0A2N3IKD6</accession>
<sequence>MSIVDRYHQIIQKEKVLLAYKGCIDGDTVTYLVKLAEKNVASINEKLAIRKKVISILVEAIQNIVNYFAEESLDKSFENESFVIVAAQQNQYEVLVGNYISGHRMRALKKRIDNVNMMSAEDLQKVYLDILENPKVSITRGAGLGLIDMARRTQSKINYSFVEYDQDHVLFMMSMTVARVKDVVLS</sequence>
<protein>
    <recommendedName>
        <fullName evidence="3">Histidine kinase-, DNA gyrase B-, and HSP90-like ATPase</fullName>
    </recommendedName>
</protein>
<dbReference type="InterPro" id="IPR046239">
    <property type="entry name" value="DUF6272"/>
</dbReference>
<name>A0A2N3IKD6_9BACT</name>